<organism evidence="2 3">
    <name type="scientific">Arcicella lustrica</name>
    <dbReference type="NCBI Taxonomy" id="2984196"/>
    <lineage>
        <taxon>Bacteria</taxon>
        <taxon>Pseudomonadati</taxon>
        <taxon>Bacteroidota</taxon>
        <taxon>Cytophagia</taxon>
        <taxon>Cytophagales</taxon>
        <taxon>Flectobacillaceae</taxon>
        <taxon>Arcicella</taxon>
    </lineage>
</organism>
<keyword evidence="1" id="KW-0812">Transmembrane</keyword>
<comment type="caution">
    <text evidence="2">The sequence shown here is derived from an EMBL/GenBank/DDBJ whole genome shotgun (WGS) entry which is preliminary data.</text>
</comment>
<reference evidence="2 3" key="1">
    <citation type="submission" date="2023-12" db="EMBL/GenBank/DDBJ databases">
        <title>Novel species of the genus Arcicella isolated from rivers.</title>
        <authorList>
            <person name="Lu H."/>
        </authorList>
    </citation>
    <scope>NUCLEOTIDE SEQUENCE [LARGE SCALE GENOMIC DNA]</scope>
    <source>
        <strain evidence="2 3">DC25W</strain>
    </source>
</reference>
<keyword evidence="1" id="KW-0472">Membrane</keyword>
<feature type="transmembrane region" description="Helical" evidence="1">
    <location>
        <begin position="83"/>
        <end position="107"/>
    </location>
</feature>
<evidence type="ECO:0000313" key="3">
    <source>
        <dbReference type="Proteomes" id="UP001302222"/>
    </source>
</evidence>
<accession>A0ABU5SP78</accession>
<dbReference type="RefSeq" id="WP_323689247.1">
    <property type="nucleotide sequence ID" value="NZ_JAYGIM010000018.1"/>
</dbReference>
<protein>
    <submittedName>
        <fullName evidence="2">Uncharacterized protein</fullName>
    </submittedName>
</protein>
<evidence type="ECO:0000313" key="2">
    <source>
        <dbReference type="EMBL" id="MEA5429123.1"/>
    </source>
</evidence>
<gene>
    <name evidence="2" type="ORF">VB798_21210</name>
</gene>
<sequence length="148" mass="17057">MIIPSFDNEIENGKVGFGVWATLFLSFILLGWYSAIGGFLQRKHIVNGVKLFTFNSIFSFLFMMLISIALLTKKELIQNNILIILGLSCYFLFSFFQILTYCAKLLAIDSKNSSHFTDYVGYVFLLWLFPIGIWFIQPRMNKLLSQTP</sequence>
<dbReference type="EMBL" id="JAYGIM010000018">
    <property type="protein sequence ID" value="MEA5429123.1"/>
    <property type="molecule type" value="Genomic_DNA"/>
</dbReference>
<dbReference type="Proteomes" id="UP001302222">
    <property type="component" value="Unassembled WGS sequence"/>
</dbReference>
<proteinExistence type="predicted"/>
<keyword evidence="1" id="KW-1133">Transmembrane helix</keyword>
<feature type="transmembrane region" description="Helical" evidence="1">
    <location>
        <begin position="20"/>
        <end position="40"/>
    </location>
</feature>
<name>A0ABU5SP78_9BACT</name>
<keyword evidence="3" id="KW-1185">Reference proteome</keyword>
<feature type="transmembrane region" description="Helical" evidence="1">
    <location>
        <begin position="119"/>
        <end position="136"/>
    </location>
</feature>
<evidence type="ECO:0000256" key="1">
    <source>
        <dbReference type="SAM" id="Phobius"/>
    </source>
</evidence>
<feature type="transmembrane region" description="Helical" evidence="1">
    <location>
        <begin position="52"/>
        <end position="71"/>
    </location>
</feature>